<feature type="non-terminal residue" evidence="8">
    <location>
        <position position="995"/>
    </location>
</feature>
<dbReference type="InterPro" id="IPR042104">
    <property type="entry name" value="PKS_dehydratase_sf"/>
</dbReference>
<dbReference type="InterPro" id="IPR049900">
    <property type="entry name" value="PKS_mFAS_DH"/>
</dbReference>
<reference evidence="8 9" key="1">
    <citation type="submission" date="2021-02" db="EMBL/GenBank/DDBJ databases">
        <authorList>
            <person name="Ra J.-S."/>
        </authorList>
    </citation>
    <scope>NUCLEOTIDE SEQUENCE [LARGE SCALE GENOMIC DNA]</scope>
    <source>
        <strain evidence="8 9">MMS20-R1-14</strain>
    </source>
</reference>
<dbReference type="SUPFAM" id="SSF55048">
    <property type="entry name" value="Probable ACP-binding domain of malonyl-CoA ACP transacylase"/>
    <property type="match status" value="1"/>
</dbReference>
<evidence type="ECO:0000256" key="4">
    <source>
        <dbReference type="ARBA" id="ARBA00023315"/>
    </source>
</evidence>
<evidence type="ECO:0000256" key="1">
    <source>
        <dbReference type="ARBA" id="ARBA00022450"/>
    </source>
</evidence>
<dbReference type="RefSeq" id="WP_204928625.1">
    <property type="nucleotide sequence ID" value="NZ_JAFEUC010000032.1"/>
</dbReference>
<keyword evidence="4 8" id="KW-0012">Acyltransferase</keyword>
<dbReference type="SUPFAM" id="SSF52151">
    <property type="entry name" value="FabD/lysophospholipase-like"/>
    <property type="match status" value="1"/>
</dbReference>
<dbReference type="SUPFAM" id="SSF53901">
    <property type="entry name" value="Thiolase-like"/>
    <property type="match status" value="1"/>
</dbReference>
<organism evidence="8 9">
    <name type="scientific">Micromonospora humida</name>
    <dbReference type="NCBI Taxonomy" id="2809018"/>
    <lineage>
        <taxon>Bacteria</taxon>
        <taxon>Bacillati</taxon>
        <taxon>Actinomycetota</taxon>
        <taxon>Actinomycetes</taxon>
        <taxon>Micromonosporales</taxon>
        <taxon>Micromonosporaceae</taxon>
        <taxon>Micromonospora</taxon>
    </lineage>
</organism>
<dbReference type="Pfam" id="PF16197">
    <property type="entry name" value="KAsynt_C_assoc"/>
    <property type="match status" value="1"/>
</dbReference>
<dbReference type="PANTHER" id="PTHR43775:SF51">
    <property type="entry name" value="INACTIVE PHENOLPHTHIOCEROL SYNTHESIS POLYKETIDE SYNTHASE TYPE I PKS1-RELATED"/>
    <property type="match status" value="1"/>
</dbReference>
<dbReference type="InterPro" id="IPR016039">
    <property type="entry name" value="Thiolase-like"/>
</dbReference>
<dbReference type="InterPro" id="IPR014030">
    <property type="entry name" value="Ketoacyl_synth_N"/>
</dbReference>
<name>A0ABS2J590_9ACTN</name>
<keyword evidence="9" id="KW-1185">Reference proteome</keyword>
<dbReference type="PANTHER" id="PTHR43775">
    <property type="entry name" value="FATTY ACID SYNTHASE"/>
    <property type="match status" value="1"/>
</dbReference>
<evidence type="ECO:0000313" key="9">
    <source>
        <dbReference type="Proteomes" id="UP001518872"/>
    </source>
</evidence>
<dbReference type="Gene3D" id="3.40.366.10">
    <property type="entry name" value="Malonyl-Coenzyme A Acyl Carrier Protein, domain 2"/>
    <property type="match status" value="1"/>
</dbReference>
<dbReference type="PROSITE" id="PS52004">
    <property type="entry name" value="KS3_2"/>
    <property type="match status" value="1"/>
</dbReference>
<feature type="domain" description="Ketosynthase family 3 (KS3)" evidence="6">
    <location>
        <begin position="1"/>
        <end position="427"/>
    </location>
</feature>
<dbReference type="Pfam" id="PF00109">
    <property type="entry name" value="ketoacyl-synt"/>
    <property type="match status" value="1"/>
</dbReference>
<dbReference type="InterPro" id="IPR032821">
    <property type="entry name" value="PKS_assoc"/>
</dbReference>
<dbReference type="InterPro" id="IPR018201">
    <property type="entry name" value="Ketoacyl_synth_AS"/>
</dbReference>
<sequence length="995" mass="107902">REPIAIVGMACRFPGGVVSPEQLWDLVVEGRDAVGGFPEGRGWDLEGLYDPDPDAVGRSYTRQGGFLHEAGGFDAEFFGISPREALAMDPQQRLLLETSWEAVERAGIAPDALRGTDTGVFVGVMYNDYGSRLRPAPKSFEGYVANGSLASLASGRIAYTLGLEGPALSVDTACSSSLVALHLAAQSLRKRECSTALVGGVAVMATPTTFVEFSRQRGLAPDGRCKAFSSSADGTGWGEGVGVVVVQRLSDARRAGRRVLAVIRGSAVNQDGASNGLTAPNGPAQERVIRAALTNARLTAADIDAVDAHGTGTTLGDPIEAHALLATYGQEHHPDTPLWLGSIKSNIGHTQAAAGIASVIKMTHAMHHGLLPATLHIDEPTPHVDWTTGNVALLTTTQPWPHHDRPRRAAISSFGISGTNAHLILEQPEPQPTTPDNPTPTDTLLTWTVTAHTPDALHDQAQRLHDHLTHHPQPPHHISHALTTTRTRHPHRATITGHTLHDLLTGLHAITTNTPHPGTATGHATTTKTLFQFTGQGSQRPHMGAELHTRHPAFAETFDTCATHLNPHLDIPLHDLVFTNHPALHQTRYAQPALFALQTALHALLTHHNIHPDYLIGHSVGEIAAAHAAGILTLPDACTLVAARGHHMQNATPGGAMLATNLTETQATQWLTQYPHQLTIAAINSPHHLVISGDHDAIEHLTHQLHTHHHKTTRLNVSHAFHSHHMDPILDAFHTTATTLTYHQPHTPILSTLTGQPADPHHITTPEYWTQHIRQPVRYHHALTHLTTTPTHHIELGPDTTLTTTAPHTHTTGHTFTPTLHPKHPEHHTLTTAIATHHTTHTTPPTPTTHPTPTHTTLPTHAFQHHHYWLHPHPHTHTTHPHPLLTTTITTPDHTTHHTGTLTTTTHPWLHHHTINNTTILPATALLDLTLHTTNPHTPTTTDLTLHTPITLHPHTPTHLHLHLTTPTPTGHQTLTIHTRTTTTWTTHATATINP</sequence>
<dbReference type="InterPro" id="IPR020807">
    <property type="entry name" value="PKS_DH"/>
</dbReference>
<feature type="non-terminal residue" evidence="8">
    <location>
        <position position="1"/>
    </location>
</feature>
<evidence type="ECO:0000259" key="6">
    <source>
        <dbReference type="PROSITE" id="PS52004"/>
    </source>
</evidence>
<proteinExistence type="predicted"/>
<dbReference type="EMBL" id="JAFEUC010000032">
    <property type="protein sequence ID" value="MBM7080914.1"/>
    <property type="molecule type" value="Genomic_DNA"/>
</dbReference>
<accession>A0ABS2J590</accession>
<dbReference type="PROSITE" id="PS00606">
    <property type="entry name" value="KS3_1"/>
    <property type="match status" value="1"/>
</dbReference>
<dbReference type="Gene3D" id="3.10.129.110">
    <property type="entry name" value="Polyketide synthase dehydratase"/>
    <property type="match status" value="1"/>
</dbReference>
<comment type="caution">
    <text evidence="5">Lacks conserved residue(s) required for the propagation of feature annotation.</text>
</comment>
<keyword evidence="1" id="KW-0596">Phosphopantetheine</keyword>
<evidence type="ECO:0000313" key="8">
    <source>
        <dbReference type="EMBL" id="MBM7080914.1"/>
    </source>
</evidence>
<dbReference type="Pfam" id="PF02801">
    <property type="entry name" value="Ketoacyl-synt_C"/>
    <property type="match status" value="1"/>
</dbReference>
<dbReference type="Pfam" id="PF00698">
    <property type="entry name" value="Acyl_transf_1"/>
    <property type="match status" value="1"/>
</dbReference>
<evidence type="ECO:0000259" key="7">
    <source>
        <dbReference type="PROSITE" id="PS52019"/>
    </source>
</evidence>
<dbReference type="InterPro" id="IPR001227">
    <property type="entry name" value="Ac_transferase_dom_sf"/>
</dbReference>
<dbReference type="CDD" id="cd00833">
    <property type="entry name" value="PKS"/>
    <property type="match status" value="1"/>
</dbReference>
<feature type="domain" description="PKS/mFAS DH" evidence="7">
    <location>
        <begin position="882"/>
        <end position="995"/>
    </location>
</feature>
<comment type="caution">
    <text evidence="8">The sequence shown here is derived from an EMBL/GenBank/DDBJ whole genome shotgun (WGS) entry which is preliminary data.</text>
</comment>
<keyword evidence="3" id="KW-0808">Transferase</keyword>
<dbReference type="InterPro" id="IPR020841">
    <property type="entry name" value="PKS_Beta-ketoAc_synthase_dom"/>
</dbReference>
<keyword evidence="2" id="KW-0597">Phosphoprotein</keyword>
<dbReference type="Gene3D" id="3.30.70.3290">
    <property type="match status" value="1"/>
</dbReference>
<dbReference type="InterPro" id="IPR016036">
    <property type="entry name" value="Malonyl_transacylase_ACP-bd"/>
</dbReference>
<dbReference type="InterPro" id="IPR049552">
    <property type="entry name" value="PKS_DH_N"/>
</dbReference>
<dbReference type="SMART" id="SM00825">
    <property type="entry name" value="PKS_KS"/>
    <property type="match status" value="1"/>
</dbReference>
<dbReference type="InterPro" id="IPR050091">
    <property type="entry name" value="PKS_NRPS_Biosynth_Enz"/>
</dbReference>
<dbReference type="Gene3D" id="3.40.47.10">
    <property type="match status" value="1"/>
</dbReference>
<evidence type="ECO:0000256" key="3">
    <source>
        <dbReference type="ARBA" id="ARBA00022679"/>
    </source>
</evidence>
<dbReference type="Pfam" id="PF21089">
    <property type="entry name" value="PKS_DH_N"/>
    <property type="match status" value="1"/>
</dbReference>
<dbReference type="Proteomes" id="UP001518872">
    <property type="component" value="Unassembled WGS sequence"/>
</dbReference>
<evidence type="ECO:0000256" key="5">
    <source>
        <dbReference type="PROSITE-ProRule" id="PRU01363"/>
    </source>
</evidence>
<dbReference type="InterPro" id="IPR014043">
    <property type="entry name" value="Acyl_transferase_dom"/>
</dbReference>
<dbReference type="SMART" id="SM00826">
    <property type="entry name" value="PKS_DH"/>
    <property type="match status" value="1"/>
</dbReference>
<dbReference type="InterPro" id="IPR016035">
    <property type="entry name" value="Acyl_Trfase/lysoPLipase"/>
</dbReference>
<gene>
    <name evidence="8" type="ORF">JQX11_31875</name>
</gene>
<dbReference type="GO" id="GO:0016746">
    <property type="term" value="F:acyltransferase activity"/>
    <property type="evidence" value="ECO:0007669"/>
    <property type="project" value="UniProtKB-KW"/>
</dbReference>
<protein>
    <submittedName>
        <fullName evidence="8">Acyltransferase domain-containing protein</fullName>
    </submittedName>
</protein>
<dbReference type="InterPro" id="IPR014031">
    <property type="entry name" value="Ketoacyl_synth_C"/>
</dbReference>
<dbReference type="SMART" id="SM00827">
    <property type="entry name" value="PKS_AT"/>
    <property type="match status" value="1"/>
</dbReference>
<evidence type="ECO:0000256" key="2">
    <source>
        <dbReference type="ARBA" id="ARBA00022553"/>
    </source>
</evidence>
<dbReference type="PROSITE" id="PS52019">
    <property type="entry name" value="PKS_MFAS_DH"/>
    <property type="match status" value="1"/>
</dbReference>